<proteinExistence type="predicted"/>
<sequence>MSQTLWVLTDHRRCVALMLVSSSNFLSATQARWRRSSTQKQALISMREILTAAVRVGGVTHLVVPVTMVLQCGPRIEELTCGGMVEQVQEAFGETMTSVVSLCVRYPIACANSIGLLCTIPYTRSEEQCLVRSGLVQLMDRLCSLSGQRREGATAVSHQRAGYIRRRKTRLQRRMIAVYWFLDSWITCSAPGRKSLVRSCISSACRPALHLAHAPSLDQYPRSFSYSLPSWTASSSWISPRLTPPPNHNFTSAQRRFRILQPAGLQCALSFPV</sequence>
<dbReference type="InterPro" id="IPR040099">
    <property type="entry name" value="ZZEF1"/>
</dbReference>
<accession>A0A9D3BNT9</accession>
<dbReference type="PANTHER" id="PTHR22772:SF5">
    <property type="entry name" value="HECT DOMAIN E3 UBIQUITIN PROTEIN LIGASE 4"/>
    <property type="match status" value="1"/>
</dbReference>
<comment type="caution">
    <text evidence="1">The sequence shown here is derived from an EMBL/GenBank/DDBJ whole genome shotgun (WGS) entry which is preliminary data.</text>
</comment>
<gene>
    <name evidence="1" type="ORF">G4P62_019876</name>
</gene>
<dbReference type="Proteomes" id="UP000822369">
    <property type="component" value="Chromosome 10"/>
</dbReference>
<organism evidence="1 2">
    <name type="scientific">Nothobranchius furzeri</name>
    <name type="common">Turquoise killifish</name>
    <dbReference type="NCBI Taxonomy" id="105023"/>
    <lineage>
        <taxon>Eukaryota</taxon>
        <taxon>Metazoa</taxon>
        <taxon>Chordata</taxon>
        <taxon>Craniata</taxon>
        <taxon>Vertebrata</taxon>
        <taxon>Euteleostomi</taxon>
        <taxon>Actinopterygii</taxon>
        <taxon>Neopterygii</taxon>
        <taxon>Teleostei</taxon>
        <taxon>Neoteleostei</taxon>
        <taxon>Acanthomorphata</taxon>
        <taxon>Ovalentaria</taxon>
        <taxon>Atherinomorphae</taxon>
        <taxon>Cyprinodontiformes</taxon>
        <taxon>Nothobranchiidae</taxon>
        <taxon>Nothobranchius</taxon>
    </lineage>
</organism>
<dbReference type="PANTHER" id="PTHR22772">
    <property type="entry name" value="NOVEL ZZ TYPE ZINC FINGER DOMAIN CONTAINING PROTEIN"/>
    <property type="match status" value="1"/>
</dbReference>
<name>A0A9D3BNT9_NOTFU</name>
<dbReference type="AlphaFoldDB" id="A0A9D3BNT9"/>
<protein>
    <submittedName>
        <fullName evidence="1">Transcript variant X3</fullName>
    </submittedName>
</protein>
<reference evidence="1" key="1">
    <citation type="submission" date="2020-03" db="EMBL/GenBank/DDBJ databases">
        <title>Intra-Species Differences in Population Size shape Life History and Genome Evolution.</title>
        <authorList>
            <person name="Willemsen D."/>
            <person name="Cui R."/>
            <person name="Valenzano D.R."/>
        </authorList>
    </citation>
    <scope>NUCLEOTIDE SEQUENCE</scope>
    <source>
        <strain evidence="1">GRZ</strain>
        <tissue evidence="1">Whole</tissue>
    </source>
</reference>
<evidence type="ECO:0000313" key="2">
    <source>
        <dbReference type="Proteomes" id="UP000822369"/>
    </source>
</evidence>
<evidence type="ECO:0000313" key="1">
    <source>
        <dbReference type="EMBL" id="KAF7214509.1"/>
    </source>
</evidence>
<dbReference type="EMBL" id="JAAVVJ010000010">
    <property type="protein sequence ID" value="KAF7214509.1"/>
    <property type="molecule type" value="Genomic_DNA"/>
</dbReference>